<gene>
    <name evidence="1" type="ORF">FHW36_10274</name>
</gene>
<evidence type="ECO:0000313" key="1">
    <source>
        <dbReference type="EMBL" id="TWF42319.1"/>
    </source>
</evidence>
<protein>
    <submittedName>
        <fullName evidence="1">Uncharacterized protein</fullName>
    </submittedName>
</protein>
<dbReference type="Proteomes" id="UP000320811">
    <property type="component" value="Unassembled WGS sequence"/>
</dbReference>
<dbReference type="RefSeq" id="WP_262713380.1">
    <property type="nucleotide sequence ID" value="NZ_VIWO01000002.1"/>
</dbReference>
<dbReference type="AlphaFoldDB" id="A0A561PW12"/>
<sequence>MKRIIPGVPTSGMPTSNLLDGLYLDARRRQVIQFAEKYDRSLDR</sequence>
<name>A0A561PW12_9BACT</name>
<reference evidence="1 2" key="1">
    <citation type="submission" date="2019-06" db="EMBL/GenBank/DDBJ databases">
        <title>Sorghum-associated microbial communities from plants grown in Nebraska, USA.</title>
        <authorList>
            <person name="Schachtman D."/>
        </authorList>
    </citation>
    <scope>NUCLEOTIDE SEQUENCE [LARGE SCALE GENOMIC DNA]</scope>
    <source>
        <strain evidence="1 2">1209</strain>
    </source>
</reference>
<organism evidence="1 2">
    <name type="scientific">Chitinophaga polysaccharea</name>
    <dbReference type="NCBI Taxonomy" id="1293035"/>
    <lineage>
        <taxon>Bacteria</taxon>
        <taxon>Pseudomonadati</taxon>
        <taxon>Bacteroidota</taxon>
        <taxon>Chitinophagia</taxon>
        <taxon>Chitinophagales</taxon>
        <taxon>Chitinophagaceae</taxon>
        <taxon>Chitinophaga</taxon>
    </lineage>
</organism>
<keyword evidence="2" id="KW-1185">Reference proteome</keyword>
<comment type="caution">
    <text evidence="1">The sequence shown here is derived from an EMBL/GenBank/DDBJ whole genome shotgun (WGS) entry which is preliminary data.</text>
</comment>
<evidence type="ECO:0000313" key="2">
    <source>
        <dbReference type="Proteomes" id="UP000320811"/>
    </source>
</evidence>
<accession>A0A561PW12</accession>
<dbReference type="EMBL" id="VIWO01000002">
    <property type="protein sequence ID" value="TWF42319.1"/>
    <property type="molecule type" value="Genomic_DNA"/>
</dbReference>
<proteinExistence type="predicted"/>